<keyword evidence="2" id="KW-1185">Reference proteome</keyword>
<name>A0ABZ2JXY5_9BACT</name>
<evidence type="ECO:0000313" key="1">
    <source>
        <dbReference type="EMBL" id="WXA90145.1"/>
    </source>
</evidence>
<protein>
    <recommendedName>
        <fullName evidence="3">STAS/SEC14 domain-containing protein</fullName>
    </recommendedName>
</protein>
<gene>
    <name evidence="1" type="ORF">LZC95_27250</name>
</gene>
<dbReference type="RefSeq" id="WP_394840758.1">
    <property type="nucleotide sequence ID" value="NZ_CP089982.1"/>
</dbReference>
<organism evidence="1 2">
    <name type="scientific">Pendulispora brunnea</name>
    <dbReference type="NCBI Taxonomy" id="2905690"/>
    <lineage>
        <taxon>Bacteria</taxon>
        <taxon>Pseudomonadati</taxon>
        <taxon>Myxococcota</taxon>
        <taxon>Myxococcia</taxon>
        <taxon>Myxococcales</taxon>
        <taxon>Sorangiineae</taxon>
        <taxon>Pendulisporaceae</taxon>
        <taxon>Pendulispora</taxon>
    </lineage>
</organism>
<dbReference type="EMBL" id="CP089982">
    <property type="protein sequence ID" value="WXA90145.1"/>
    <property type="molecule type" value="Genomic_DNA"/>
</dbReference>
<proteinExistence type="predicted"/>
<evidence type="ECO:0000313" key="2">
    <source>
        <dbReference type="Proteomes" id="UP001379533"/>
    </source>
</evidence>
<accession>A0ABZ2JXY5</accession>
<dbReference type="Proteomes" id="UP001379533">
    <property type="component" value="Chromosome"/>
</dbReference>
<evidence type="ECO:0008006" key="3">
    <source>
        <dbReference type="Google" id="ProtNLM"/>
    </source>
</evidence>
<reference evidence="1 2" key="1">
    <citation type="submission" date="2021-12" db="EMBL/GenBank/DDBJ databases">
        <title>Discovery of the Pendulisporaceae a myxobacterial family with distinct sporulation behavior and unique specialized metabolism.</title>
        <authorList>
            <person name="Garcia R."/>
            <person name="Popoff A."/>
            <person name="Bader C.D."/>
            <person name="Loehr J."/>
            <person name="Walesch S."/>
            <person name="Walt C."/>
            <person name="Boldt J."/>
            <person name="Bunk B."/>
            <person name="Haeckl F.J.F.P.J."/>
            <person name="Gunesch A.P."/>
            <person name="Birkelbach J."/>
            <person name="Nuebel U."/>
            <person name="Pietschmann T."/>
            <person name="Bach T."/>
            <person name="Mueller R."/>
        </authorList>
    </citation>
    <scope>NUCLEOTIDE SEQUENCE [LARGE SCALE GENOMIC DNA]</scope>
    <source>
        <strain evidence="1 2">MSr12523</strain>
    </source>
</reference>
<sequence>MEPGYQIDVDEEARILRVRGWGVWTVALASAYREDMIRAFARLRGKPWAILADRTGSTVQSEEVANIVADVMSRATAAGRVRAAVLVDSATTLLQWRRIAREQHVEQRAFHTEASALEWLAQEAKKDEKATP</sequence>